<dbReference type="Pfam" id="PF08538">
    <property type="entry name" value="DUF1749"/>
    <property type="match status" value="1"/>
</dbReference>
<dbReference type="EMBL" id="KZ678136">
    <property type="protein sequence ID" value="PSN65823.1"/>
    <property type="molecule type" value="Genomic_DNA"/>
</dbReference>
<reference evidence="1 2" key="1">
    <citation type="journal article" date="2018" name="Front. Microbiol.">
        <title>Genome-Wide Analysis of Corynespora cassiicola Leaf Fall Disease Putative Effectors.</title>
        <authorList>
            <person name="Lopez D."/>
            <person name="Ribeiro S."/>
            <person name="Label P."/>
            <person name="Fumanal B."/>
            <person name="Venisse J.S."/>
            <person name="Kohler A."/>
            <person name="de Oliveira R.R."/>
            <person name="Labutti K."/>
            <person name="Lipzen A."/>
            <person name="Lail K."/>
            <person name="Bauer D."/>
            <person name="Ohm R.A."/>
            <person name="Barry K.W."/>
            <person name="Spatafora J."/>
            <person name="Grigoriev I.V."/>
            <person name="Martin F.M."/>
            <person name="Pujade-Renaud V."/>
        </authorList>
    </citation>
    <scope>NUCLEOTIDE SEQUENCE [LARGE SCALE GENOMIC DNA]</scope>
    <source>
        <strain evidence="1 2">Philippines</strain>
    </source>
</reference>
<dbReference type="AlphaFoldDB" id="A0A2T2NK58"/>
<dbReference type="Gene3D" id="3.40.50.1820">
    <property type="entry name" value="alpha/beta hydrolase"/>
    <property type="match status" value="1"/>
</dbReference>
<protein>
    <submittedName>
        <fullName evidence="1">DUF1749-domain-containing protein</fullName>
    </submittedName>
</protein>
<dbReference type="PANTHER" id="PTHR31591:SF1">
    <property type="entry name" value="UPF0613 PROTEIN PB24D3.06C"/>
    <property type="match status" value="1"/>
</dbReference>
<gene>
    <name evidence="1" type="ORF">BS50DRAFT_574335</name>
</gene>
<name>A0A2T2NK58_CORCC</name>
<dbReference type="InterPro" id="IPR029058">
    <property type="entry name" value="AB_hydrolase_fold"/>
</dbReference>
<evidence type="ECO:0000313" key="2">
    <source>
        <dbReference type="Proteomes" id="UP000240883"/>
    </source>
</evidence>
<dbReference type="InterPro" id="IPR013744">
    <property type="entry name" value="SidJ"/>
</dbReference>
<dbReference type="OrthoDB" id="10034502at2759"/>
<evidence type="ECO:0000313" key="1">
    <source>
        <dbReference type="EMBL" id="PSN65823.1"/>
    </source>
</evidence>
<organism evidence="1 2">
    <name type="scientific">Corynespora cassiicola Philippines</name>
    <dbReference type="NCBI Taxonomy" id="1448308"/>
    <lineage>
        <taxon>Eukaryota</taxon>
        <taxon>Fungi</taxon>
        <taxon>Dikarya</taxon>
        <taxon>Ascomycota</taxon>
        <taxon>Pezizomycotina</taxon>
        <taxon>Dothideomycetes</taxon>
        <taxon>Pleosporomycetidae</taxon>
        <taxon>Pleosporales</taxon>
        <taxon>Corynesporascaceae</taxon>
        <taxon>Corynespora</taxon>
    </lineage>
</organism>
<dbReference type="SUPFAM" id="SSF53474">
    <property type="entry name" value="alpha/beta-Hydrolases"/>
    <property type="match status" value="1"/>
</dbReference>
<dbReference type="Proteomes" id="UP000240883">
    <property type="component" value="Unassembled WGS sequence"/>
</dbReference>
<keyword evidence="2" id="KW-1185">Reference proteome</keyword>
<sequence>MAHPGTAHKYHNTLIAFEHSPPSPPPTTPTTAPNTLLWVGGLGDGLLTVRYPTTIAATLPPTWVLAEVLLSSSYKGWGTGSLQRDAAELDKCVAYFKALRPGTKVVVMGHSTGCQDIMEYVVGEGRAGRKGIDGAVLQGGVSDVEAWEDMVAGDKAQREDFDRIVGQARGMVEEGKGKEIMPMEGNFVAQALKAPMSAYRTYSLLVKGQDDDYFSSDLSEERLKNTFGKIPKSTPFMFLLGDKDPFVPASIDKATLIQRWTDVIRSGGGTVDDKNGGILPDAQHSLRDNTEEVRQDLANRVVRFLKEYVEEAPKL</sequence>
<dbReference type="PANTHER" id="PTHR31591">
    <property type="entry name" value="UPF0613 PROTEIN PB24D3.06C"/>
    <property type="match status" value="1"/>
</dbReference>
<accession>A0A2T2NK58</accession>
<proteinExistence type="predicted"/>